<evidence type="ECO:0000313" key="2">
    <source>
        <dbReference type="EMBL" id="KIX99719.1"/>
    </source>
</evidence>
<accession>A0A0D2K930</accession>
<dbReference type="InterPro" id="IPR001810">
    <property type="entry name" value="F-box_dom"/>
</dbReference>
<feature type="domain" description="F-box" evidence="1">
    <location>
        <begin position="16"/>
        <end position="49"/>
    </location>
</feature>
<dbReference type="Pfam" id="PF00646">
    <property type="entry name" value="F-box"/>
    <property type="match status" value="1"/>
</dbReference>
<sequence length="514" mass="57939">MEAPTLVKNKDPFNAIPRECSKLVLDCLALSDIGRSAMVSKSWNQIVTSWISSYGIAAHFPCAENPRMRGVCDAIVLHEFERLARQDRALRNGEATSARRFPNATLFVTAGDFAAWASDQGTVIYYQRLQEGAETMTLDLTSLGESYQQTTVRGMLLNSDGFLLVKISLRLAPFFPYYGFPMWYRNFVYSLRDRAIFWEMNTEVLDEFFPWAEYTPLCIGKDRVYLSQQTLNNSYNLVAEDFRSGTRLHRTPIVASIEDDDQGSMAQRTLELIRLGNDELIIQFDSKRLLGRPKTMEVNSFAIINGADGRIQTIACSGFRRCARAFANTSSNSIALVGSSVNSSGQMIVQKFSQQPDKIFLRTAVHVVSLTLPTNIFRLAMHPFTFHAFSFQNGDSSPRALILTAEKDLQTCSGMDTLVARCGPGVVVDAYRCIVSNQLLTLRPQEPDGHDRRTFELRGDSEWRDIWAFDLLDDEQLVLGHYGHSGSGFRGRQDTDHYLFSFTPKAYRSEAEGE</sequence>
<keyword evidence="3" id="KW-1185">Reference proteome</keyword>
<name>A0A0D2K930_9EURO</name>
<dbReference type="InterPro" id="IPR036047">
    <property type="entry name" value="F-box-like_dom_sf"/>
</dbReference>
<evidence type="ECO:0000313" key="3">
    <source>
        <dbReference type="Proteomes" id="UP000053411"/>
    </source>
</evidence>
<dbReference type="SUPFAM" id="SSF81383">
    <property type="entry name" value="F-box domain"/>
    <property type="match status" value="1"/>
</dbReference>
<protein>
    <recommendedName>
        <fullName evidence="1">F-box domain-containing protein</fullName>
    </recommendedName>
</protein>
<dbReference type="VEuPathDB" id="FungiDB:Z520_04355"/>
<dbReference type="GeneID" id="27710101"/>
<organism evidence="2 3">
    <name type="scientific">Fonsecaea multimorphosa CBS 102226</name>
    <dbReference type="NCBI Taxonomy" id="1442371"/>
    <lineage>
        <taxon>Eukaryota</taxon>
        <taxon>Fungi</taxon>
        <taxon>Dikarya</taxon>
        <taxon>Ascomycota</taxon>
        <taxon>Pezizomycotina</taxon>
        <taxon>Eurotiomycetes</taxon>
        <taxon>Chaetothyriomycetidae</taxon>
        <taxon>Chaetothyriales</taxon>
        <taxon>Herpotrichiellaceae</taxon>
        <taxon>Fonsecaea</taxon>
    </lineage>
</organism>
<reference evidence="2 3" key="1">
    <citation type="submission" date="2015-01" db="EMBL/GenBank/DDBJ databases">
        <title>The Genome Sequence of Fonsecaea multimorphosa CBS 102226.</title>
        <authorList>
            <consortium name="The Broad Institute Genomics Platform"/>
            <person name="Cuomo C."/>
            <person name="de Hoog S."/>
            <person name="Gorbushina A."/>
            <person name="Stielow B."/>
            <person name="Teixiera M."/>
            <person name="Abouelleil A."/>
            <person name="Chapman S.B."/>
            <person name="Priest M."/>
            <person name="Young S.K."/>
            <person name="Wortman J."/>
            <person name="Nusbaum C."/>
            <person name="Birren B."/>
        </authorList>
    </citation>
    <scope>NUCLEOTIDE SEQUENCE [LARGE SCALE GENOMIC DNA]</scope>
    <source>
        <strain evidence="2 3">CBS 102226</strain>
    </source>
</reference>
<dbReference type="OrthoDB" id="4466386at2759"/>
<dbReference type="AlphaFoldDB" id="A0A0D2K930"/>
<gene>
    <name evidence="2" type="ORF">Z520_04355</name>
</gene>
<proteinExistence type="predicted"/>
<dbReference type="RefSeq" id="XP_016633842.1">
    <property type="nucleotide sequence ID" value="XM_016774862.1"/>
</dbReference>
<dbReference type="Proteomes" id="UP000053411">
    <property type="component" value="Unassembled WGS sequence"/>
</dbReference>
<dbReference type="EMBL" id="KN848068">
    <property type="protein sequence ID" value="KIX99719.1"/>
    <property type="molecule type" value="Genomic_DNA"/>
</dbReference>
<evidence type="ECO:0000259" key="1">
    <source>
        <dbReference type="Pfam" id="PF00646"/>
    </source>
</evidence>